<dbReference type="InterPro" id="IPR036250">
    <property type="entry name" value="AcylCo_DH-like_C"/>
</dbReference>
<dbReference type="Gene3D" id="2.40.110.10">
    <property type="entry name" value="Butyryl-CoA Dehydrogenase, subunit A, domain 2"/>
    <property type="match status" value="1"/>
</dbReference>
<evidence type="ECO:0000313" key="9">
    <source>
        <dbReference type="EMBL" id="NMO01422.1"/>
    </source>
</evidence>
<dbReference type="GO" id="GO:0003995">
    <property type="term" value="F:acyl-CoA dehydrogenase activity"/>
    <property type="evidence" value="ECO:0007669"/>
    <property type="project" value="InterPro"/>
</dbReference>
<evidence type="ECO:0000259" key="8">
    <source>
        <dbReference type="Pfam" id="PF02771"/>
    </source>
</evidence>
<dbReference type="InterPro" id="IPR046373">
    <property type="entry name" value="Acyl-CoA_Oxase/DH_mid-dom_sf"/>
</dbReference>
<evidence type="ECO:0000256" key="1">
    <source>
        <dbReference type="ARBA" id="ARBA00001974"/>
    </source>
</evidence>
<dbReference type="InterPro" id="IPR037069">
    <property type="entry name" value="AcylCoA_DH/ox_N_sf"/>
</dbReference>
<dbReference type="Pfam" id="PF02770">
    <property type="entry name" value="Acyl-CoA_dh_M"/>
    <property type="match status" value="1"/>
</dbReference>
<dbReference type="SUPFAM" id="SSF47203">
    <property type="entry name" value="Acyl-CoA dehydrogenase C-terminal domain-like"/>
    <property type="match status" value="1"/>
</dbReference>
<dbReference type="PIRSF" id="PIRSF016578">
    <property type="entry name" value="HsaA"/>
    <property type="match status" value="1"/>
</dbReference>
<name>A0A848KT32_9ACTN</name>
<dbReference type="PROSITE" id="PS00072">
    <property type="entry name" value="ACYL_COA_DH_1"/>
    <property type="match status" value="1"/>
</dbReference>
<keyword evidence="10" id="KW-1185">Reference proteome</keyword>
<dbReference type="InterPro" id="IPR009100">
    <property type="entry name" value="AcylCoA_DH/oxidase_NM_dom_sf"/>
</dbReference>
<feature type="domain" description="Acyl-CoA dehydrogenase/oxidase N-terminal" evidence="8">
    <location>
        <begin position="6"/>
        <end position="117"/>
    </location>
</feature>
<evidence type="ECO:0000259" key="7">
    <source>
        <dbReference type="Pfam" id="PF02770"/>
    </source>
</evidence>
<evidence type="ECO:0000259" key="6">
    <source>
        <dbReference type="Pfam" id="PF00441"/>
    </source>
</evidence>
<gene>
    <name evidence="9" type="ORF">HH308_09360</name>
</gene>
<evidence type="ECO:0000256" key="2">
    <source>
        <dbReference type="ARBA" id="ARBA00009347"/>
    </source>
</evidence>
<dbReference type="InterPro" id="IPR009075">
    <property type="entry name" value="AcylCo_DH/oxidase_C"/>
</dbReference>
<keyword evidence="4 5" id="KW-0274">FAD</keyword>
<proteinExistence type="inferred from homology"/>
<dbReference type="RefSeq" id="WP_170193934.1">
    <property type="nucleotide sequence ID" value="NZ_JABBNB010000008.1"/>
</dbReference>
<comment type="similarity">
    <text evidence="2 5">Belongs to the acyl-CoA dehydrogenase family.</text>
</comment>
<dbReference type="FunFam" id="1.20.140.10:FF:000004">
    <property type="entry name" value="Acyl-CoA dehydrogenase FadE25"/>
    <property type="match status" value="1"/>
</dbReference>
<sequence length="387" mass="41135">MADDVELRDLRNALRGYLSRIASDADVARWDRAERFPDEVLGGLAALGVTGLTFDERYGGVGPDYRALCVVVEELARVSGALAWVYLTTVSVAGRAVARYGSADLRARILPQIAAGDLRVSVALTEPEAGSDLGALRTTGALDSDSVVINGQKVFTTGADTAGRILTLVRTSAQARFRGALTFVLVPADADGIEVRPLDKMAGQAAHTCEVFYTDVRVPRTEIVGDVGGALDILFAALDSERVCTGAMGLGIAQGALDKARAYACERKQFGKAIVEHQAIAHLLADMVISVDSARLLIERAADKLQSGAPCGHESAVAKIAGSEAGTSCANGGMQILGGYSYMTEYGMERYWRESKLYEIAAGTNQILRDSIAKSLVGQSVRYRHCN</sequence>
<comment type="caution">
    <text evidence="9">The sequence shown here is derived from an EMBL/GenBank/DDBJ whole genome shotgun (WGS) entry which is preliminary data.</text>
</comment>
<dbReference type="Gene3D" id="1.10.540.10">
    <property type="entry name" value="Acyl-CoA dehydrogenase/oxidase, N-terminal domain"/>
    <property type="match status" value="1"/>
</dbReference>
<dbReference type="SUPFAM" id="SSF56645">
    <property type="entry name" value="Acyl-CoA dehydrogenase NM domain-like"/>
    <property type="match status" value="1"/>
</dbReference>
<evidence type="ECO:0000256" key="5">
    <source>
        <dbReference type="RuleBase" id="RU362125"/>
    </source>
</evidence>
<dbReference type="AlphaFoldDB" id="A0A848KT32"/>
<reference evidence="9 10" key="1">
    <citation type="submission" date="2020-04" db="EMBL/GenBank/DDBJ databases">
        <title>Gordonia sp. nov. TBRC 11910.</title>
        <authorList>
            <person name="Suriyachadkun C."/>
        </authorList>
    </citation>
    <scope>NUCLEOTIDE SEQUENCE [LARGE SCALE GENOMIC DNA]</scope>
    <source>
        <strain evidence="9 10">TBRC 11910</strain>
    </source>
</reference>
<feature type="domain" description="Acyl-CoA oxidase/dehydrogenase middle" evidence="7">
    <location>
        <begin position="122"/>
        <end position="216"/>
    </location>
</feature>
<dbReference type="PANTHER" id="PTHR43884">
    <property type="entry name" value="ACYL-COA DEHYDROGENASE"/>
    <property type="match status" value="1"/>
</dbReference>
<protein>
    <recommendedName>
        <fullName evidence="11">Acyl-CoA dehydrogenase</fullName>
    </recommendedName>
</protein>
<evidence type="ECO:0008006" key="11">
    <source>
        <dbReference type="Google" id="ProtNLM"/>
    </source>
</evidence>
<dbReference type="Pfam" id="PF00441">
    <property type="entry name" value="Acyl-CoA_dh_1"/>
    <property type="match status" value="1"/>
</dbReference>
<dbReference type="Gene3D" id="1.20.140.10">
    <property type="entry name" value="Butyryl-CoA Dehydrogenase, subunit A, domain 3"/>
    <property type="match status" value="1"/>
</dbReference>
<evidence type="ECO:0000256" key="3">
    <source>
        <dbReference type="ARBA" id="ARBA00022630"/>
    </source>
</evidence>
<accession>A0A848KT32</accession>
<dbReference type="InterPro" id="IPR006089">
    <property type="entry name" value="Acyl-CoA_DH_CS"/>
</dbReference>
<dbReference type="InterPro" id="IPR013786">
    <property type="entry name" value="AcylCoA_DH/ox_N"/>
</dbReference>
<dbReference type="InterPro" id="IPR006091">
    <property type="entry name" value="Acyl-CoA_Oxase/DH_mid-dom"/>
</dbReference>
<evidence type="ECO:0000313" key="10">
    <source>
        <dbReference type="Proteomes" id="UP000550729"/>
    </source>
</evidence>
<keyword evidence="5" id="KW-0560">Oxidoreductase</keyword>
<organism evidence="9 10">
    <name type="scientific">Gordonia asplenii</name>
    <dbReference type="NCBI Taxonomy" id="2725283"/>
    <lineage>
        <taxon>Bacteria</taxon>
        <taxon>Bacillati</taxon>
        <taxon>Actinomycetota</taxon>
        <taxon>Actinomycetes</taxon>
        <taxon>Mycobacteriales</taxon>
        <taxon>Gordoniaceae</taxon>
        <taxon>Gordonia</taxon>
    </lineage>
</organism>
<dbReference type="Proteomes" id="UP000550729">
    <property type="component" value="Unassembled WGS sequence"/>
</dbReference>
<dbReference type="GO" id="GO:0050660">
    <property type="term" value="F:flavin adenine dinucleotide binding"/>
    <property type="evidence" value="ECO:0007669"/>
    <property type="project" value="InterPro"/>
</dbReference>
<feature type="domain" description="Acyl-CoA dehydrogenase/oxidase C-terminal" evidence="6">
    <location>
        <begin position="236"/>
        <end position="376"/>
    </location>
</feature>
<comment type="cofactor">
    <cofactor evidence="1 5">
        <name>FAD</name>
        <dbReference type="ChEBI" id="CHEBI:57692"/>
    </cofactor>
</comment>
<dbReference type="Pfam" id="PF02771">
    <property type="entry name" value="Acyl-CoA_dh_N"/>
    <property type="match status" value="1"/>
</dbReference>
<dbReference type="EMBL" id="JABBNB010000008">
    <property type="protein sequence ID" value="NMO01422.1"/>
    <property type="molecule type" value="Genomic_DNA"/>
</dbReference>
<evidence type="ECO:0000256" key="4">
    <source>
        <dbReference type="ARBA" id="ARBA00022827"/>
    </source>
</evidence>
<dbReference type="PANTHER" id="PTHR43884:SF12">
    <property type="entry name" value="ISOVALERYL-COA DEHYDROGENASE, MITOCHONDRIAL-RELATED"/>
    <property type="match status" value="1"/>
</dbReference>
<keyword evidence="3 5" id="KW-0285">Flavoprotein</keyword>